<dbReference type="SMART" id="SM00353">
    <property type="entry name" value="HLH"/>
    <property type="match status" value="1"/>
</dbReference>
<dbReference type="Pfam" id="PF00010">
    <property type="entry name" value="HLH"/>
    <property type="match status" value="1"/>
</dbReference>
<dbReference type="InterPro" id="IPR036638">
    <property type="entry name" value="HLH_DNA-bd_sf"/>
</dbReference>
<keyword evidence="3" id="KW-0238">DNA-binding</keyword>
<evidence type="ECO:0000313" key="9">
    <source>
        <dbReference type="Proteomes" id="UP000799757"/>
    </source>
</evidence>
<evidence type="ECO:0000256" key="5">
    <source>
        <dbReference type="ARBA" id="ARBA00023242"/>
    </source>
</evidence>
<gene>
    <name evidence="8" type="ORF">K505DRAFT_361563</name>
</gene>
<dbReference type="PROSITE" id="PS50888">
    <property type="entry name" value="BHLH"/>
    <property type="match status" value="1"/>
</dbReference>
<dbReference type="GO" id="GO:0046983">
    <property type="term" value="F:protein dimerization activity"/>
    <property type="evidence" value="ECO:0007669"/>
    <property type="project" value="InterPro"/>
</dbReference>
<feature type="compositionally biased region" description="Acidic residues" evidence="6">
    <location>
        <begin position="305"/>
        <end position="314"/>
    </location>
</feature>
<dbReference type="InterPro" id="IPR052207">
    <property type="entry name" value="Max-like/E-box_TFs"/>
</dbReference>
<feature type="region of interest" description="Disordered" evidence="6">
    <location>
        <begin position="260"/>
        <end position="385"/>
    </location>
</feature>
<keyword evidence="5" id="KW-0539">Nucleus</keyword>
<evidence type="ECO:0000313" key="8">
    <source>
        <dbReference type="EMBL" id="KAF2793939.1"/>
    </source>
</evidence>
<dbReference type="GO" id="GO:0005634">
    <property type="term" value="C:nucleus"/>
    <property type="evidence" value="ECO:0007669"/>
    <property type="project" value="UniProtKB-SubCell"/>
</dbReference>
<evidence type="ECO:0000256" key="4">
    <source>
        <dbReference type="ARBA" id="ARBA00023163"/>
    </source>
</evidence>
<dbReference type="PANTHER" id="PTHR15741:SF27">
    <property type="entry name" value="TRANSCRIPTION FACTOR AP-4"/>
    <property type="match status" value="1"/>
</dbReference>
<dbReference type="AlphaFoldDB" id="A0A6A6XBT1"/>
<dbReference type="GO" id="GO:0000981">
    <property type="term" value="F:DNA-binding transcription factor activity, RNA polymerase II-specific"/>
    <property type="evidence" value="ECO:0007669"/>
    <property type="project" value="TreeGrafter"/>
</dbReference>
<reference evidence="8" key="1">
    <citation type="journal article" date="2020" name="Stud. Mycol.">
        <title>101 Dothideomycetes genomes: a test case for predicting lifestyles and emergence of pathogens.</title>
        <authorList>
            <person name="Haridas S."/>
            <person name="Albert R."/>
            <person name="Binder M."/>
            <person name="Bloem J."/>
            <person name="Labutti K."/>
            <person name="Salamov A."/>
            <person name="Andreopoulos B."/>
            <person name="Baker S."/>
            <person name="Barry K."/>
            <person name="Bills G."/>
            <person name="Bluhm B."/>
            <person name="Cannon C."/>
            <person name="Castanera R."/>
            <person name="Culley D."/>
            <person name="Daum C."/>
            <person name="Ezra D."/>
            <person name="Gonzalez J."/>
            <person name="Henrissat B."/>
            <person name="Kuo A."/>
            <person name="Liang C."/>
            <person name="Lipzen A."/>
            <person name="Lutzoni F."/>
            <person name="Magnuson J."/>
            <person name="Mondo S."/>
            <person name="Nolan M."/>
            <person name="Ohm R."/>
            <person name="Pangilinan J."/>
            <person name="Park H.-J."/>
            <person name="Ramirez L."/>
            <person name="Alfaro M."/>
            <person name="Sun H."/>
            <person name="Tritt A."/>
            <person name="Yoshinaga Y."/>
            <person name="Zwiers L.-H."/>
            <person name="Turgeon B."/>
            <person name="Goodwin S."/>
            <person name="Spatafora J."/>
            <person name="Crous P."/>
            <person name="Grigoriev I."/>
        </authorList>
    </citation>
    <scope>NUCLEOTIDE SEQUENCE</scope>
    <source>
        <strain evidence="8">CBS 109.77</strain>
    </source>
</reference>
<dbReference type="Gene3D" id="4.10.280.10">
    <property type="entry name" value="Helix-loop-helix DNA-binding domain"/>
    <property type="match status" value="1"/>
</dbReference>
<dbReference type="Proteomes" id="UP000799757">
    <property type="component" value="Unassembled WGS sequence"/>
</dbReference>
<keyword evidence="2" id="KW-0805">Transcription regulation</keyword>
<feature type="domain" description="BHLH" evidence="7">
    <location>
        <begin position="381"/>
        <end position="432"/>
    </location>
</feature>
<comment type="subcellular location">
    <subcellularLocation>
        <location evidence="1">Nucleus</location>
    </subcellularLocation>
</comment>
<dbReference type="InterPro" id="IPR011598">
    <property type="entry name" value="bHLH_dom"/>
</dbReference>
<evidence type="ECO:0000256" key="6">
    <source>
        <dbReference type="SAM" id="MobiDB-lite"/>
    </source>
</evidence>
<evidence type="ECO:0000259" key="7">
    <source>
        <dbReference type="PROSITE" id="PS50888"/>
    </source>
</evidence>
<organism evidence="8 9">
    <name type="scientific">Melanomma pulvis-pyrius CBS 109.77</name>
    <dbReference type="NCBI Taxonomy" id="1314802"/>
    <lineage>
        <taxon>Eukaryota</taxon>
        <taxon>Fungi</taxon>
        <taxon>Dikarya</taxon>
        <taxon>Ascomycota</taxon>
        <taxon>Pezizomycotina</taxon>
        <taxon>Dothideomycetes</taxon>
        <taxon>Pleosporomycetidae</taxon>
        <taxon>Pleosporales</taxon>
        <taxon>Melanommataceae</taxon>
        <taxon>Melanomma</taxon>
    </lineage>
</organism>
<feature type="compositionally biased region" description="Basic and acidic residues" evidence="6">
    <location>
        <begin position="372"/>
        <end position="385"/>
    </location>
</feature>
<sequence>MDSRDPPPFGYTFTGDFYGAESTAFSNGGPSLLSDMENQSLQDFFSNTEFLSDAPQFSAHPDTKDGLDHLNWAYVPPATIHRVSTTIPDQAQLHHGFNFDQSFAPESLSAGHLGNTQDDLQAASTLFTNAQASYANGRSHSFHGVPSASTDPSNLSAVGLHNMPMVSTPHGLLNEQLAALLPNHAEDGSIDAQIAAQFAANQARHAREAHAAELERQRPQLKRSYTYGTDNAFNSSGFVASSPNAADEAATSRLFIDLHRPQSFKHQPTSDDDDDGSDAKPVRIPPGLIHIPSDDERQSDGATSGEEDDDDDDDRPTKKRRKARSSTSTKCSKPPASARKNSSAARLGKNRKASLDETNGRKKRLSSAGQKAQRENLSDEQKRSNHILSEQKRRNLIKRGFDDLHDLVPAIRNGGLSKSSVLTEAANFLDKLTEENNHFIKLSAAADG</sequence>
<dbReference type="OrthoDB" id="5778525at2759"/>
<dbReference type="PANTHER" id="PTHR15741">
    <property type="entry name" value="BASIC HELIX-LOOP-HELIX ZIP TRANSCRIPTION FACTOR"/>
    <property type="match status" value="1"/>
</dbReference>
<keyword evidence="9" id="KW-1185">Reference proteome</keyword>
<proteinExistence type="predicted"/>
<evidence type="ECO:0000256" key="3">
    <source>
        <dbReference type="ARBA" id="ARBA00023125"/>
    </source>
</evidence>
<accession>A0A6A6XBT1</accession>
<evidence type="ECO:0000256" key="2">
    <source>
        <dbReference type="ARBA" id="ARBA00023015"/>
    </source>
</evidence>
<dbReference type="GO" id="GO:0000978">
    <property type="term" value="F:RNA polymerase II cis-regulatory region sequence-specific DNA binding"/>
    <property type="evidence" value="ECO:0007669"/>
    <property type="project" value="TreeGrafter"/>
</dbReference>
<evidence type="ECO:0000256" key="1">
    <source>
        <dbReference type="ARBA" id="ARBA00004123"/>
    </source>
</evidence>
<dbReference type="EMBL" id="MU001909">
    <property type="protein sequence ID" value="KAF2793939.1"/>
    <property type="molecule type" value="Genomic_DNA"/>
</dbReference>
<keyword evidence="4" id="KW-0804">Transcription</keyword>
<protein>
    <recommendedName>
        <fullName evidence="7">BHLH domain-containing protein</fullName>
    </recommendedName>
</protein>
<dbReference type="SUPFAM" id="SSF47459">
    <property type="entry name" value="HLH, helix-loop-helix DNA-binding domain"/>
    <property type="match status" value="1"/>
</dbReference>
<name>A0A6A6XBT1_9PLEO</name>